<dbReference type="RefSeq" id="WP_407348078.1">
    <property type="nucleotide sequence ID" value="NZ_CP136864.1"/>
</dbReference>
<name>A0ABZ0I1N5_9GAMM</name>
<proteinExistence type="predicted"/>
<dbReference type="Proteomes" id="UP001626537">
    <property type="component" value="Chromosome"/>
</dbReference>
<sequence length="188" mass="20301">MNWIRLHRRAALLIALTLVLPVFFYVKTVFGLLGLGFDYAADRGRIEPRVARLQGLLENEAELTTQSQLAAARLREVAFPASEDPSALAARLQADVRQLLAEAGMSVSNSQVMPVRPGEQFDRVAVKLTVTGTLPGLDAALIGIAAYRPQLLVESLDTFPARANARANGADAQSLTAVIQLMVLRALP</sequence>
<dbReference type="EMBL" id="CP136864">
    <property type="protein sequence ID" value="WOJ93429.1"/>
    <property type="molecule type" value="Genomic_DNA"/>
</dbReference>
<organism evidence="1 2">
    <name type="scientific">Congregibacter variabilis</name>
    <dbReference type="NCBI Taxonomy" id="3081200"/>
    <lineage>
        <taxon>Bacteria</taxon>
        <taxon>Pseudomonadati</taxon>
        <taxon>Pseudomonadota</taxon>
        <taxon>Gammaproteobacteria</taxon>
        <taxon>Cellvibrionales</taxon>
        <taxon>Halieaceae</taxon>
        <taxon>Congregibacter</taxon>
    </lineage>
</organism>
<gene>
    <name evidence="1" type="primary">gspM</name>
    <name evidence="1" type="ORF">R0135_16835</name>
</gene>
<dbReference type="Pfam" id="PF10741">
    <property type="entry name" value="T2SSM_b"/>
    <property type="match status" value="1"/>
</dbReference>
<evidence type="ECO:0000313" key="1">
    <source>
        <dbReference type="EMBL" id="WOJ93429.1"/>
    </source>
</evidence>
<reference evidence="1 2" key="1">
    <citation type="submission" date="2023-10" db="EMBL/GenBank/DDBJ databases">
        <title>Two novel species belonging to the OM43/NOR5 clade.</title>
        <authorList>
            <person name="Park M."/>
        </authorList>
    </citation>
    <scope>NUCLEOTIDE SEQUENCE [LARGE SCALE GENOMIC DNA]</scope>
    <source>
        <strain evidence="1 2">IMCC43200</strain>
    </source>
</reference>
<dbReference type="InterPro" id="IPR034756">
    <property type="entry name" value="T2SSM_b"/>
</dbReference>
<keyword evidence="2" id="KW-1185">Reference proteome</keyword>
<evidence type="ECO:0000313" key="2">
    <source>
        <dbReference type="Proteomes" id="UP001626537"/>
    </source>
</evidence>
<protein>
    <submittedName>
        <fullName evidence="1">Type II secretion system protein GspM</fullName>
    </submittedName>
</protein>
<accession>A0ABZ0I1N5</accession>
<dbReference type="NCBIfam" id="NF040576">
    <property type="entry name" value="T2SS_GspM_XpsM"/>
    <property type="match status" value="1"/>
</dbReference>